<evidence type="ECO:0000313" key="6">
    <source>
        <dbReference type="EMBL" id="EEL70600.1"/>
    </source>
</evidence>
<evidence type="ECO:0000256" key="2">
    <source>
        <dbReference type="ARBA" id="ARBA00009410"/>
    </source>
</evidence>
<dbReference type="GO" id="GO:0016491">
    <property type="term" value="F:oxidoreductase activity"/>
    <property type="evidence" value="ECO:0007669"/>
    <property type="project" value="UniProtKB-KW"/>
</dbReference>
<keyword evidence="3" id="KW-0285">Flavoprotein</keyword>
<dbReference type="AlphaFoldDB" id="C2XUX2"/>
<evidence type="ECO:0000256" key="1">
    <source>
        <dbReference type="ARBA" id="ARBA00001974"/>
    </source>
</evidence>
<dbReference type="InterPro" id="IPR006076">
    <property type="entry name" value="FAD-dep_OxRdtase"/>
</dbReference>
<evidence type="ECO:0000256" key="3">
    <source>
        <dbReference type="ARBA" id="ARBA00022630"/>
    </source>
</evidence>
<dbReference type="HOGENOM" id="CLU_007884_4_5_9"/>
<dbReference type="PANTHER" id="PTHR13847:SF286">
    <property type="entry name" value="D-AMINO ACID DEHYDROGENASE"/>
    <property type="match status" value="1"/>
</dbReference>
<dbReference type="Pfam" id="PF01266">
    <property type="entry name" value="DAO"/>
    <property type="match status" value="1"/>
</dbReference>
<evidence type="ECO:0000259" key="5">
    <source>
        <dbReference type="Pfam" id="PF01266"/>
    </source>
</evidence>
<protein>
    <submittedName>
        <fullName evidence="6">Uncharacterized oxidoreductase yurR</fullName>
    </submittedName>
</protein>
<dbReference type="Gene3D" id="3.50.50.60">
    <property type="entry name" value="FAD/NAD(P)-binding domain"/>
    <property type="match status" value="1"/>
</dbReference>
<dbReference type="SUPFAM" id="SSF51905">
    <property type="entry name" value="FAD/NAD(P)-binding domain"/>
    <property type="match status" value="1"/>
</dbReference>
<dbReference type="GO" id="GO:0005737">
    <property type="term" value="C:cytoplasm"/>
    <property type="evidence" value="ECO:0007669"/>
    <property type="project" value="TreeGrafter"/>
</dbReference>
<comment type="caution">
    <text evidence="6">The sequence shown here is derived from an EMBL/GenBank/DDBJ whole genome shotgun (WGS) entry which is preliminary data.</text>
</comment>
<accession>C2XUX2</accession>
<reference evidence="6" key="1">
    <citation type="journal article" date="2012" name="Genome Res.">
        <title>Genomic characterization of the Bacillus cereus sensu lato species: Backdrop to the evolution of Bacillus anthracis.</title>
        <authorList>
            <person name="Zwick M.E."/>
            <person name="Joseph S.J."/>
            <person name="Didelot X."/>
            <person name="Chen P.E."/>
            <person name="Bishop-Lilly K.A."/>
            <person name="Stewart A.C."/>
            <person name="Willner K."/>
            <person name="Nolan N."/>
            <person name="Lentz S."/>
            <person name="Thomason M.K."/>
            <person name="Sozhamannan S."/>
            <person name="Mateczun A.J."/>
            <person name="Du L."/>
            <person name="Read T.D."/>
        </authorList>
    </citation>
    <scope>NUCLEOTIDE SEQUENCE [LARGE SCALE GENOMIC DNA]</scope>
    <source>
        <strain evidence="6">AH603</strain>
    </source>
</reference>
<dbReference type="Proteomes" id="UP000001753">
    <property type="component" value="Chromosome"/>
</dbReference>
<proteinExistence type="inferred from homology"/>
<dbReference type="InterPro" id="IPR036188">
    <property type="entry name" value="FAD/NAD-bd_sf"/>
</dbReference>
<dbReference type="EMBL" id="ACMP01000072">
    <property type="protein sequence ID" value="EEL70600.1"/>
    <property type="molecule type" value="Genomic_DNA"/>
</dbReference>
<organism evidence="6">
    <name type="scientific">Bacillus mycoides</name>
    <dbReference type="NCBI Taxonomy" id="1405"/>
    <lineage>
        <taxon>Bacteria</taxon>
        <taxon>Bacillati</taxon>
        <taxon>Bacillota</taxon>
        <taxon>Bacilli</taxon>
        <taxon>Bacillales</taxon>
        <taxon>Bacillaceae</taxon>
        <taxon>Bacillus</taxon>
        <taxon>Bacillus cereus group</taxon>
    </lineage>
</organism>
<dbReference type="Gene3D" id="3.30.9.10">
    <property type="entry name" value="D-Amino Acid Oxidase, subunit A, domain 2"/>
    <property type="match status" value="1"/>
</dbReference>
<feature type="domain" description="FAD dependent oxidoreductase" evidence="5">
    <location>
        <begin position="7"/>
        <end position="354"/>
    </location>
</feature>
<dbReference type="SUPFAM" id="SSF54373">
    <property type="entry name" value="FAD-linked reductases, C-terminal domain"/>
    <property type="match status" value="1"/>
</dbReference>
<comment type="cofactor">
    <cofactor evidence="1">
        <name>FAD</name>
        <dbReference type="ChEBI" id="CHEBI:57692"/>
    </cofactor>
</comment>
<name>C2XUX2_BACMY</name>
<sequence length="374" mass="40454">MFEMKSYIVVGSGILGASTAYHLAKAGAKVTIVDRQELGQATDAAAGIVCPWLSQRRNKAWYKIVKGGARYYSSLIQQLEEDGETDTGYNRVGAISLHTDEKKLDQMEERAYKRREDAPEIGEITRLSAEETKKLFPALSEEYSSVHISGAARVNGRLLRNALISAAKKHGATFIKGDAVLVREGNHITGVKVNDETILAEKVMVTAGAWANEILNPLGINFLVTFQKGQIVHLQMENTATENMPVVMPPNDQYILTFDNGHVVIGATHENDTGFDHRVTAGGLHEVFHKALTVAPGLEDGTMIETRVGFRPFTPGFLPVIGPLPNFEGILIANGLGASGLTAGPYLGSELAKLALGQPIELDLNDYDVAGAME</sequence>
<comment type="similarity">
    <text evidence="2">Belongs to the DadA oxidoreductase family.</text>
</comment>
<evidence type="ECO:0000256" key="4">
    <source>
        <dbReference type="ARBA" id="ARBA00023002"/>
    </source>
</evidence>
<dbReference type="PANTHER" id="PTHR13847">
    <property type="entry name" value="SARCOSINE DEHYDROGENASE-RELATED"/>
    <property type="match status" value="1"/>
</dbReference>
<keyword evidence="4" id="KW-0560">Oxidoreductase</keyword>
<gene>
    <name evidence="6" type="ORF">bcere0026_24930</name>
</gene>